<dbReference type="SMART" id="SM00382">
    <property type="entry name" value="AAA"/>
    <property type="match status" value="2"/>
</dbReference>
<dbReference type="PANTHER" id="PTHR42855:SF2">
    <property type="entry name" value="DRUG RESISTANCE ABC TRANSPORTER,ATP-BINDING PROTEIN"/>
    <property type="match status" value="1"/>
</dbReference>
<dbReference type="PANTHER" id="PTHR42855">
    <property type="entry name" value="ABC TRANSPORTER ATP-BINDING SUBUNIT"/>
    <property type="match status" value="1"/>
</dbReference>
<dbReference type="InterPro" id="IPR003593">
    <property type="entry name" value="AAA+_ATPase"/>
</dbReference>
<evidence type="ECO:0000259" key="4">
    <source>
        <dbReference type="PROSITE" id="PS50893"/>
    </source>
</evidence>
<dbReference type="InterPro" id="IPR003439">
    <property type="entry name" value="ABC_transporter-like_ATP-bd"/>
</dbReference>
<dbReference type="EMBL" id="CP053085">
    <property type="protein sequence ID" value="QJR36798.1"/>
    <property type="molecule type" value="Genomic_DNA"/>
</dbReference>
<dbReference type="InterPro" id="IPR032781">
    <property type="entry name" value="ABC_tran_Xtn"/>
</dbReference>
<dbReference type="FunFam" id="3.40.50.300:FF:000011">
    <property type="entry name" value="Putative ABC transporter ATP-binding component"/>
    <property type="match status" value="1"/>
</dbReference>
<dbReference type="AlphaFoldDB" id="A0A6M4IRZ1"/>
<evidence type="ECO:0000313" key="5">
    <source>
        <dbReference type="EMBL" id="QJR36798.1"/>
    </source>
</evidence>
<feature type="compositionally biased region" description="Basic and acidic residues" evidence="3">
    <location>
        <begin position="607"/>
        <end position="617"/>
    </location>
</feature>
<feature type="compositionally biased region" description="Basic and acidic residues" evidence="3">
    <location>
        <begin position="540"/>
        <end position="584"/>
    </location>
</feature>
<evidence type="ECO:0000313" key="6">
    <source>
        <dbReference type="Proteomes" id="UP000500938"/>
    </source>
</evidence>
<dbReference type="Gene3D" id="1.10.287.380">
    <property type="entry name" value="Valyl-tRNA synthetase, C-terminal domain"/>
    <property type="match status" value="1"/>
</dbReference>
<accession>A0A6M4IRZ1</accession>
<dbReference type="Gene3D" id="3.40.50.300">
    <property type="entry name" value="P-loop containing nucleotide triphosphate hydrolases"/>
    <property type="match status" value="2"/>
</dbReference>
<dbReference type="CDD" id="cd03221">
    <property type="entry name" value="ABCF_EF-3"/>
    <property type="match status" value="2"/>
</dbReference>
<protein>
    <submittedName>
        <fullName evidence="5">ABC-F family ATP-binding cassette domain-containing protein</fullName>
    </submittedName>
</protein>
<dbReference type="GO" id="GO:0005524">
    <property type="term" value="F:ATP binding"/>
    <property type="evidence" value="ECO:0007669"/>
    <property type="project" value="UniProtKB-KW"/>
</dbReference>
<feature type="domain" description="ABC transporter" evidence="4">
    <location>
        <begin position="1"/>
        <end position="257"/>
    </location>
</feature>
<reference evidence="5 6" key="1">
    <citation type="submission" date="2020-05" db="EMBL/GenBank/DDBJ databases">
        <title>Complete genome sequence of Gemmatimonas greenlandica TET16.</title>
        <authorList>
            <person name="Zeng Y."/>
        </authorList>
    </citation>
    <scope>NUCLEOTIDE SEQUENCE [LARGE SCALE GENOMIC DNA]</scope>
    <source>
        <strain evidence="5 6">TET16</strain>
    </source>
</reference>
<proteinExistence type="predicted"/>
<evidence type="ECO:0000256" key="2">
    <source>
        <dbReference type="ARBA" id="ARBA00022840"/>
    </source>
</evidence>
<dbReference type="InterPro" id="IPR051309">
    <property type="entry name" value="ABCF_ATPase"/>
</dbReference>
<dbReference type="SUPFAM" id="SSF52540">
    <property type="entry name" value="P-loop containing nucleoside triphosphate hydrolases"/>
    <property type="match status" value="2"/>
</dbReference>
<evidence type="ECO:0000256" key="3">
    <source>
        <dbReference type="SAM" id="MobiDB-lite"/>
    </source>
</evidence>
<keyword evidence="2 5" id="KW-0067">ATP-binding</keyword>
<keyword evidence="1" id="KW-0547">Nucleotide-binding</keyword>
<dbReference type="InterPro" id="IPR037118">
    <property type="entry name" value="Val-tRNA_synth_C_sf"/>
</dbReference>
<dbReference type="KEGG" id="ggr:HKW67_15370"/>
<dbReference type="RefSeq" id="WP_171226230.1">
    <property type="nucleotide sequence ID" value="NZ_CP053085.1"/>
</dbReference>
<dbReference type="InterPro" id="IPR017871">
    <property type="entry name" value="ABC_transporter-like_CS"/>
</dbReference>
<dbReference type="Pfam" id="PF00005">
    <property type="entry name" value="ABC_tran"/>
    <property type="match status" value="2"/>
</dbReference>
<dbReference type="PROSITE" id="PS00211">
    <property type="entry name" value="ABC_TRANSPORTER_1"/>
    <property type="match status" value="1"/>
</dbReference>
<sequence length="688" mass="75677">MTLISIGNARVDFGATEIFRDISLTVGSGDRWAVVGRNGTGKTTLVRLITGDLQPTSGSVARMPGLRVALMDQHRRFPDGMTLWEIVADAFGDLRSLEASLATQAANLEHDHGEEAMEKYGRDLERFEREGGYQMAAKVDAVLMGVGFDPEAARATSIGTLSGGERGRVALARQLATPAEILLLDEPTNHLDLETTAWLEQYLRDTDRTVICISHDRAFLAVMANHVLHFEGGSAFSYEGSYESFLIQREEKRLTQQRQFDKQQSKIQSETEYIARNLAGQNTKQAKGRRKLLARMPRLSAPIGGDGVMALRLSAGDRSGDRVIEAEHVTVAVETPNGTRELLRDVNVVLERNEVVALVGPNGAGKSTLIKTLVEEHPAHAGRVKMGPSTTVAYYRQDVGHLPLDSTIYEAIATQRPLWERRQVQGHLGRFGFSGDEVQRTVGTLSGGERARVALALLTLSTNNLLILDEPTNHLDVESIEALEDAIEAYEGSCLIVSHDRAVLRGLATQVWEVKDQKLIIFPGSFVEWEALRAENKIKAEKEAREISQRESEKKAKVRDRERELQRERERADKAKEQAYDKSQGKHGHGGGHGKAGYAQAAPTSNDVRKAQRAADKALSDAELRVSMLEAKIAGITEELDDATLYDTPAGVQKAAAMGKALDDTRDELDDAVHDWTAAAERVQQLKS</sequence>
<keyword evidence="6" id="KW-1185">Reference proteome</keyword>
<evidence type="ECO:0000256" key="1">
    <source>
        <dbReference type="ARBA" id="ARBA00022741"/>
    </source>
</evidence>
<organism evidence="5 6">
    <name type="scientific">Gemmatimonas groenlandica</name>
    <dbReference type="NCBI Taxonomy" id="2732249"/>
    <lineage>
        <taxon>Bacteria</taxon>
        <taxon>Pseudomonadati</taxon>
        <taxon>Gemmatimonadota</taxon>
        <taxon>Gemmatimonadia</taxon>
        <taxon>Gemmatimonadales</taxon>
        <taxon>Gemmatimonadaceae</taxon>
        <taxon>Gemmatimonas</taxon>
    </lineage>
</organism>
<gene>
    <name evidence="5" type="ORF">HKW67_15370</name>
</gene>
<dbReference type="Proteomes" id="UP000500938">
    <property type="component" value="Chromosome"/>
</dbReference>
<name>A0A6M4IRZ1_9BACT</name>
<dbReference type="InterPro" id="IPR027417">
    <property type="entry name" value="P-loop_NTPase"/>
</dbReference>
<feature type="domain" description="ABC transporter" evidence="4">
    <location>
        <begin position="324"/>
        <end position="548"/>
    </location>
</feature>
<dbReference type="GO" id="GO:0016887">
    <property type="term" value="F:ATP hydrolysis activity"/>
    <property type="evidence" value="ECO:0007669"/>
    <property type="project" value="InterPro"/>
</dbReference>
<dbReference type="PROSITE" id="PS50893">
    <property type="entry name" value="ABC_TRANSPORTER_2"/>
    <property type="match status" value="2"/>
</dbReference>
<feature type="region of interest" description="Disordered" evidence="3">
    <location>
        <begin position="540"/>
        <end position="617"/>
    </location>
</feature>
<dbReference type="Pfam" id="PF12848">
    <property type="entry name" value="ABC_tran_Xtn"/>
    <property type="match status" value="1"/>
</dbReference>